<comment type="caution">
    <text evidence="1">The sequence shown here is derived from an EMBL/GenBank/DDBJ whole genome shotgun (WGS) entry which is preliminary data.</text>
</comment>
<dbReference type="AlphaFoldDB" id="A0AAW0JLY1"/>
<dbReference type="EMBL" id="PKMF04000529">
    <property type="protein sequence ID" value="KAK7827031.1"/>
    <property type="molecule type" value="Genomic_DNA"/>
</dbReference>
<organism evidence="1 2">
    <name type="scientific">Quercus suber</name>
    <name type="common">Cork oak</name>
    <dbReference type="NCBI Taxonomy" id="58331"/>
    <lineage>
        <taxon>Eukaryota</taxon>
        <taxon>Viridiplantae</taxon>
        <taxon>Streptophyta</taxon>
        <taxon>Embryophyta</taxon>
        <taxon>Tracheophyta</taxon>
        <taxon>Spermatophyta</taxon>
        <taxon>Magnoliopsida</taxon>
        <taxon>eudicotyledons</taxon>
        <taxon>Gunneridae</taxon>
        <taxon>Pentapetalae</taxon>
        <taxon>rosids</taxon>
        <taxon>fabids</taxon>
        <taxon>Fagales</taxon>
        <taxon>Fagaceae</taxon>
        <taxon>Quercus</taxon>
    </lineage>
</organism>
<keyword evidence="2" id="KW-1185">Reference proteome</keyword>
<proteinExistence type="predicted"/>
<evidence type="ECO:0000313" key="2">
    <source>
        <dbReference type="Proteomes" id="UP000237347"/>
    </source>
</evidence>
<sequence length="113" mass="12713">MVFLPSGNRTPFIGLDLGFSPLCLQLSKSDKLVAYGLLVKLVCLDPGFSPPCPQLTKSDYVDENRLHVYQVLSPGFLNFLLLIFFLKSRCGKFECSSDYHKKADLISHCYGYI</sequence>
<accession>A0AAW0JLY1</accession>
<protein>
    <submittedName>
        <fullName evidence="1">Uncharacterized protein</fullName>
    </submittedName>
</protein>
<gene>
    <name evidence="1" type="ORF">CFP56_031386</name>
</gene>
<evidence type="ECO:0000313" key="1">
    <source>
        <dbReference type="EMBL" id="KAK7827031.1"/>
    </source>
</evidence>
<dbReference type="Proteomes" id="UP000237347">
    <property type="component" value="Unassembled WGS sequence"/>
</dbReference>
<name>A0AAW0JLY1_QUESU</name>
<reference evidence="1 2" key="1">
    <citation type="journal article" date="2018" name="Sci. Data">
        <title>The draft genome sequence of cork oak.</title>
        <authorList>
            <person name="Ramos A.M."/>
            <person name="Usie A."/>
            <person name="Barbosa P."/>
            <person name="Barros P.M."/>
            <person name="Capote T."/>
            <person name="Chaves I."/>
            <person name="Simoes F."/>
            <person name="Abreu I."/>
            <person name="Carrasquinho I."/>
            <person name="Faro C."/>
            <person name="Guimaraes J.B."/>
            <person name="Mendonca D."/>
            <person name="Nobrega F."/>
            <person name="Rodrigues L."/>
            <person name="Saibo N.J.M."/>
            <person name="Varela M.C."/>
            <person name="Egas C."/>
            <person name="Matos J."/>
            <person name="Miguel C.M."/>
            <person name="Oliveira M.M."/>
            <person name="Ricardo C.P."/>
            <person name="Goncalves S."/>
        </authorList>
    </citation>
    <scope>NUCLEOTIDE SEQUENCE [LARGE SCALE GENOMIC DNA]</scope>
    <source>
        <strain evidence="2">cv. HL8</strain>
    </source>
</reference>